<dbReference type="EMBL" id="JBFOHL010000001">
    <property type="protein sequence ID" value="MEW9622646.1"/>
    <property type="molecule type" value="Genomic_DNA"/>
</dbReference>
<name>A0ABV3QJL0_9GAMM</name>
<accession>A0ABV3QJL0</accession>
<dbReference type="Proteomes" id="UP001556170">
    <property type="component" value="Unassembled WGS sequence"/>
</dbReference>
<dbReference type="RefSeq" id="WP_367842963.1">
    <property type="nucleotide sequence ID" value="NZ_JBFOHL010000001.1"/>
</dbReference>
<sequence length="231" mass="25579">MHIEPPNTRLASFKDFARHYLMIVLSILTALGLEAWIEHTNHAHAAATASAQIEAEIRQNLAEVDIDVQRDARQLQKLDKIRDTVIQDLKAHVPDDVAQQHILALTAGGFDLNLQFPTLRHEAWDVAVANQSASWIDRARMQRYATAYANTRDSLNMMHEDTAILMNGTGMVDTVADLATGAVQPRQFLHVVSQMRAMIDQTTQNLHILEKQLEAALPPADQGGTKAAAHG</sequence>
<comment type="caution">
    <text evidence="1">The sequence shown here is derived from an EMBL/GenBank/DDBJ whole genome shotgun (WGS) entry which is preliminary data.</text>
</comment>
<evidence type="ECO:0008006" key="3">
    <source>
        <dbReference type="Google" id="ProtNLM"/>
    </source>
</evidence>
<protein>
    <recommendedName>
        <fullName evidence="3">Chemotaxis methyl-accepting receptor HlyB-like 4HB MCP domain-containing protein</fullName>
    </recommendedName>
</protein>
<proteinExistence type="predicted"/>
<keyword evidence="2" id="KW-1185">Reference proteome</keyword>
<gene>
    <name evidence="1" type="ORF">ABQJ56_00175</name>
</gene>
<evidence type="ECO:0000313" key="1">
    <source>
        <dbReference type="EMBL" id="MEW9622646.1"/>
    </source>
</evidence>
<reference evidence="1 2" key="1">
    <citation type="submission" date="2024-06" db="EMBL/GenBank/DDBJ databases">
        <authorList>
            <person name="Woo H."/>
        </authorList>
    </citation>
    <scope>NUCLEOTIDE SEQUENCE [LARGE SCALE GENOMIC DNA]</scope>
    <source>
        <strain evidence="1 2">S2-g</strain>
    </source>
</reference>
<evidence type="ECO:0000313" key="2">
    <source>
        <dbReference type="Proteomes" id="UP001556170"/>
    </source>
</evidence>
<organism evidence="1 2">
    <name type="scientific">Rhodanobacter geophilus</name>
    <dbReference type="NCBI Taxonomy" id="3162488"/>
    <lineage>
        <taxon>Bacteria</taxon>
        <taxon>Pseudomonadati</taxon>
        <taxon>Pseudomonadota</taxon>
        <taxon>Gammaproteobacteria</taxon>
        <taxon>Lysobacterales</taxon>
        <taxon>Rhodanobacteraceae</taxon>
        <taxon>Rhodanobacter</taxon>
    </lineage>
</organism>